<dbReference type="EMBL" id="CVRI01000073">
    <property type="protein sequence ID" value="CRL07773.1"/>
    <property type="molecule type" value="Genomic_DNA"/>
</dbReference>
<evidence type="ECO:0000313" key="1">
    <source>
        <dbReference type="EMBL" id="CRL07773.1"/>
    </source>
</evidence>
<dbReference type="AlphaFoldDB" id="A0A1J1J5V3"/>
<accession>A0A1J1J5V3</accession>
<proteinExistence type="predicted"/>
<gene>
    <name evidence="1" type="ORF">CLUMA_CG020727</name>
</gene>
<dbReference type="Proteomes" id="UP000183832">
    <property type="component" value="Unassembled WGS sequence"/>
</dbReference>
<sequence length="123" mass="14801">MVIKFQKENNALLKSRQEVLKRSFSLERSPWISGVLRSNKREERNENRNVLNGYSTWLLNRRIIIPLDVKSRFWRSSISDQSQQKFLDRSLVTQFKTKMFSPFVNGLKLRDEQEKHFVKHFKS</sequence>
<evidence type="ECO:0000313" key="2">
    <source>
        <dbReference type="Proteomes" id="UP000183832"/>
    </source>
</evidence>
<protein>
    <submittedName>
        <fullName evidence="1">CLUMA_CG020727, isoform A</fullName>
    </submittedName>
</protein>
<keyword evidence="2" id="KW-1185">Reference proteome</keyword>
<reference evidence="1 2" key="1">
    <citation type="submission" date="2015-04" db="EMBL/GenBank/DDBJ databases">
        <authorList>
            <person name="Syromyatnikov M.Y."/>
            <person name="Popov V.N."/>
        </authorList>
    </citation>
    <scope>NUCLEOTIDE SEQUENCE [LARGE SCALE GENOMIC DNA]</scope>
</reference>
<name>A0A1J1J5V3_9DIPT</name>
<organism evidence="1 2">
    <name type="scientific">Clunio marinus</name>
    <dbReference type="NCBI Taxonomy" id="568069"/>
    <lineage>
        <taxon>Eukaryota</taxon>
        <taxon>Metazoa</taxon>
        <taxon>Ecdysozoa</taxon>
        <taxon>Arthropoda</taxon>
        <taxon>Hexapoda</taxon>
        <taxon>Insecta</taxon>
        <taxon>Pterygota</taxon>
        <taxon>Neoptera</taxon>
        <taxon>Endopterygota</taxon>
        <taxon>Diptera</taxon>
        <taxon>Nematocera</taxon>
        <taxon>Chironomoidea</taxon>
        <taxon>Chironomidae</taxon>
        <taxon>Clunio</taxon>
    </lineage>
</organism>